<comment type="subcellular location">
    <subcellularLocation>
        <location evidence="1 6">Secreted</location>
        <location evidence="1 6">Cell wall</location>
    </subcellularLocation>
</comment>
<sequence length="130" mass="13831">MFDKLAVFVTLLITFVAATPMPSPDTLLKCFEGTSQCCASVKHVISATVPVPNILLYYDLMATHPQAGIDCTQFDVFIDLEDADRPSCDSEALLACCDDNTLVKGVDSVTGIPTEGIACKPLVQAVNAGF</sequence>
<evidence type="ECO:0000256" key="3">
    <source>
        <dbReference type="ARBA" id="ARBA00022512"/>
    </source>
</evidence>
<dbReference type="Proteomes" id="UP000184267">
    <property type="component" value="Unassembled WGS sequence"/>
</dbReference>
<dbReference type="GO" id="GO:0005199">
    <property type="term" value="F:structural constituent of cell wall"/>
    <property type="evidence" value="ECO:0007669"/>
    <property type="project" value="InterPro"/>
</dbReference>
<evidence type="ECO:0000256" key="4">
    <source>
        <dbReference type="ARBA" id="ARBA00022525"/>
    </source>
</evidence>
<dbReference type="Pfam" id="PF01185">
    <property type="entry name" value="Hydrophobin"/>
    <property type="match status" value="1"/>
</dbReference>
<accession>A0A1M2VN49</accession>
<keyword evidence="8" id="KW-1185">Reference proteome</keyword>
<keyword evidence="4 6" id="KW-0964">Secreted</keyword>
<keyword evidence="5 6" id="KW-1015">Disulfide bond</keyword>
<feature type="signal peptide" evidence="6">
    <location>
        <begin position="1"/>
        <end position="18"/>
    </location>
</feature>
<name>A0A1M2VN49_TRAPU</name>
<protein>
    <recommendedName>
        <fullName evidence="6">Hydrophobin</fullName>
    </recommendedName>
</protein>
<evidence type="ECO:0000313" key="8">
    <source>
        <dbReference type="Proteomes" id="UP000184267"/>
    </source>
</evidence>
<evidence type="ECO:0000256" key="6">
    <source>
        <dbReference type="RuleBase" id="RU365009"/>
    </source>
</evidence>
<dbReference type="InterPro" id="IPR001338">
    <property type="entry name" value="Class_I_Hydrophobin"/>
</dbReference>
<feature type="chain" id="PRO_5013988798" description="Hydrophobin" evidence="6">
    <location>
        <begin position="19"/>
        <end position="130"/>
    </location>
</feature>
<evidence type="ECO:0000256" key="2">
    <source>
        <dbReference type="ARBA" id="ARBA00010446"/>
    </source>
</evidence>
<proteinExistence type="inferred from homology"/>
<dbReference type="EMBL" id="MNAD01000991">
    <property type="protein sequence ID" value="OJT08986.1"/>
    <property type="molecule type" value="Genomic_DNA"/>
</dbReference>
<organism evidence="7 8">
    <name type="scientific">Trametes pubescens</name>
    <name type="common">White-rot fungus</name>
    <dbReference type="NCBI Taxonomy" id="154538"/>
    <lineage>
        <taxon>Eukaryota</taxon>
        <taxon>Fungi</taxon>
        <taxon>Dikarya</taxon>
        <taxon>Basidiomycota</taxon>
        <taxon>Agaricomycotina</taxon>
        <taxon>Agaricomycetes</taxon>
        <taxon>Polyporales</taxon>
        <taxon>Polyporaceae</taxon>
        <taxon>Trametes</taxon>
    </lineage>
</organism>
<evidence type="ECO:0000313" key="7">
    <source>
        <dbReference type="EMBL" id="OJT08986.1"/>
    </source>
</evidence>
<keyword evidence="6" id="KW-0732">Signal</keyword>
<evidence type="ECO:0000256" key="5">
    <source>
        <dbReference type="ARBA" id="ARBA00023157"/>
    </source>
</evidence>
<evidence type="ECO:0000256" key="1">
    <source>
        <dbReference type="ARBA" id="ARBA00004191"/>
    </source>
</evidence>
<dbReference type="GO" id="GO:0009277">
    <property type="term" value="C:fungal-type cell wall"/>
    <property type="evidence" value="ECO:0007669"/>
    <property type="project" value="InterPro"/>
</dbReference>
<comment type="caution">
    <text evidence="7">The sequence shown here is derived from an EMBL/GenBank/DDBJ whole genome shotgun (WGS) entry which is preliminary data.</text>
</comment>
<gene>
    <name evidence="7" type="ORF">TRAPUB_120</name>
</gene>
<reference evidence="7 8" key="1">
    <citation type="submission" date="2016-10" db="EMBL/GenBank/DDBJ databases">
        <title>Genome sequence of the basidiomycete white-rot fungus Trametes pubescens.</title>
        <authorList>
            <person name="Makela M.R."/>
            <person name="Granchi Z."/>
            <person name="Peng M."/>
            <person name="De Vries R.P."/>
            <person name="Grigoriev I."/>
            <person name="Riley R."/>
            <person name="Hilden K."/>
        </authorList>
    </citation>
    <scope>NUCLEOTIDE SEQUENCE [LARGE SCALE GENOMIC DNA]</scope>
    <source>
        <strain evidence="7 8">FBCC735</strain>
    </source>
</reference>
<dbReference type="AlphaFoldDB" id="A0A1M2VN49"/>
<comment type="similarity">
    <text evidence="2 6">Belongs to the fungal hydrophobin family.</text>
</comment>
<keyword evidence="3 6" id="KW-0134">Cell wall</keyword>